<sequence length="188" mass="20430">MSGAGCGTTSSWLLSTLQSSDTADVQFKTSGLLHPDCSSSLVYPRFQTGSYFAFRFSNQCLFSSFGWFVFPLIPGFSKAKSCLMSYGEPVSDPDGQLPGWLKVQGSGLHVILSLRLDSGLLNTGGSSAEMSSLSLIKTLEGIECLMIMLPETHRFLLDPVWCRHHAGDTDLCAPHLFASIQQETPPNE</sequence>
<organism evidence="1 2">
    <name type="scientific">Xenotaenia resolanae</name>
    <dbReference type="NCBI Taxonomy" id="208358"/>
    <lineage>
        <taxon>Eukaryota</taxon>
        <taxon>Metazoa</taxon>
        <taxon>Chordata</taxon>
        <taxon>Craniata</taxon>
        <taxon>Vertebrata</taxon>
        <taxon>Euteleostomi</taxon>
        <taxon>Actinopterygii</taxon>
        <taxon>Neopterygii</taxon>
        <taxon>Teleostei</taxon>
        <taxon>Neoteleostei</taxon>
        <taxon>Acanthomorphata</taxon>
        <taxon>Ovalentaria</taxon>
        <taxon>Atherinomorphae</taxon>
        <taxon>Cyprinodontiformes</taxon>
        <taxon>Goodeidae</taxon>
        <taxon>Xenotaenia</taxon>
    </lineage>
</organism>
<protein>
    <submittedName>
        <fullName evidence="1">Uncharacterized protein</fullName>
    </submittedName>
</protein>
<reference evidence="1 2" key="1">
    <citation type="submission" date="2021-06" db="EMBL/GenBank/DDBJ databases">
        <authorList>
            <person name="Palmer J.M."/>
        </authorList>
    </citation>
    <scope>NUCLEOTIDE SEQUENCE [LARGE SCALE GENOMIC DNA]</scope>
    <source>
        <strain evidence="1 2">XR_2019</strain>
        <tissue evidence="1">Muscle</tissue>
    </source>
</reference>
<gene>
    <name evidence="1" type="ORF">XENORESO_011863</name>
</gene>
<evidence type="ECO:0000313" key="1">
    <source>
        <dbReference type="EMBL" id="MEQ2275982.1"/>
    </source>
</evidence>
<dbReference type="EMBL" id="JAHRIM010083745">
    <property type="protein sequence ID" value="MEQ2275982.1"/>
    <property type="molecule type" value="Genomic_DNA"/>
</dbReference>
<proteinExistence type="predicted"/>
<dbReference type="Proteomes" id="UP001444071">
    <property type="component" value="Unassembled WGS sequence"/>
</dbReference>
<keyword evidence="2" id="KW-1185">Reference proteome</keyword>
<name>A0ABV0X3T9_9TELE</name>
<accession>A0ABV0X3T9</accession>
<comment type="caution">
    <text evidence="1">The sequence shown here is derived from an EMBL/GenBank/DDBJ whole genome shotgun (WGS) entry which is preliminary data.</text>
</comment>
<evidence type="ECO:0000313" key="2">
    <source>
        <dbReference type="Proteomes" id="UP001444071"/>
    </source>
</evidence>